<evidence type="ECO:0000259" key="3">
    <source>
        <dbReference type="Pfam" id="PF14257"/>
    </source>
</evidence>
<dbReference type="KEGG" id="npy:NPRO_21630"/>
<evidence type="ECO:0000256" key="1">
    <source>
        <dbReference type="SAM" id="MobiDB-lite"/>
    </source>
</evidence>
<keyword evidence="2" id="KW-1133">Transmembrane helix</keyword>
<feature type="transmembrane region" description="Helical" evidence="2">
    <location>
        <begin position="371"/>
        <end position="393"/>
    </location>
</feature>
<feature type="region of interest" description="Disordered" evidence="1">
    <location>
        <begin position="129"/>
        <end position="180"/>
    </location>
</feature>
<dbReference type="EMBL" id="AP021858">
    <property type="protein sequence ID" value="BBO24568.1"/>
    <property type="molecule type" value="Genomic_DNA"/>
</dbReference>
<proteinExistence type="predicted"/>
<dbReference type="InterPro" id="IPR025645">
    <property type="entry name" value="DUF4349"/>
</dbReference>
<organism evidence="4 5">
    <name type="scientific">Candidatus Nitrosymbiomonas proteolyticus</name>
    <dbReference type="NCBI Taxonomy" id="2608984"/>
    <lineage>
        <taxon>Bacteria</taxon>
        <taxon>Bacillati</taxon>
        <taxon>Armatimonadota</taxon>
        <taxon>Armatimonadota incertae sedis</taxon>
        <taxon>Candidatus Nitrosymbiomonas</taxon>
    </lineage>
</organism>
<dbReference type="Proteomes" id="UP000662873">
    <property type="component" value="Chromosome"/>
</dbReference>
<dbReference type="Pfam" id="PF14257">
    <property type="entry name" value="DUF4349"/>
    <property type="match status" value="1"/>
</dbReference>
<evidence type="ECO:0000313" key="4">
    <source>
        <dbReference type="EMBL" id="BBO24568.1"/>
    </source>
</evidence>
<name>A0A809RD47_9BACT</name>
<evidence type="ECO:0000256" key="2">
    <source>
        <dbReference type="SAM" id="Phobius"/>
    </source>
</evidence>
<feature type="domain" description="DUF4349" evidence="3">
    <location>
        <begin position="181"/>
        <end position="392"/>
    </location>
</feature>
<feature type="transmembrane region" description="Helical" evidence="2">
    <location>
        <begin position="80"/>
        <end position="99"/>
    </location>
</feature>
<reference evidence="4" key="1">
    <citation type="journal article" name="DNA Res.">
        <title>The physiological potential of anammox bacteria as revealed by their core genome structure.</title>
        <authorList>
            <person name="Okubo T."/>
            <person name="Toyoda A."/>
            <person name="Fukuhara K."/>
            <person name="Uchiyama I."/>
            <person name="Harigaya Y."/>
            <person name="Kuroiwa M."/>
            <person name="Suzuki T."/>
            <person name="Murakami Y."/>
            <person name="Suwa Y."/>
            <person name="Takami H."/>
        </authorList>
    </citation>
    <scope>NUCLEOTIDE SEQUENCE</scope>
    <source>
        <strain evidence="4">317325-2</strain>
    </source>
</reference>
<evidence type="ECO:0000313" key="5">
    <source>
        <dbReference type="Proteomes" id="UP000662873"/>
    </source>
</evidence>
<feature type="compositionally biased region" description="Low complexity" evidence="1">
    <location>
        <begin position="138"/>
        <end position="152"/>
    </location>
</feature>
<accession>A0A809RD47</accession>
<keyword evidence="2" id="KW-0472">Membrane</keyword>
<sequence length="399" mass="43634">MSLRDDLKAYIDGELSADRAEEVRRAIGADPQLQKEVEQLRFLGLEIRRLAAEPAVNGREAALAAVRRSSRPWWHPFSPAGRFAYAGALLVLLLGFALMQRPLRSQFLAATVASESAYMDAGAESAKMESGGMAGRMPAEAPADQAPAANTPYSEGLMSGKSRSGAGTSSATPPELPDLERRVIQTGSLSLRVENLQAALEQAEAIANALGGYVENQNDSGSQTQLPRGNMTLRVKSVHFSDAMNQLRALGEKLSGSTNREDITRQYADIEGRLRALRAEEESYVTMLRAAKKVGELLEIKERLGYVRQELESFESQRRALANLSTLSTISLSMEQRVKPGQPEKGEGWAEDTWSSALNALTSAGRFLGRLVIFVFVFAPIWLPPVLLFWWLAKRAKAA</sequence>
<keyword evidence="2" id="KW-0812">Transmembrane</keyword>
<dbReference type="AlphaFoldDB" id="A0A809RD47"/>
<gene>
    <name evidence="4" type="ORF">NPRO_21630</name>
</gene>
<feature type="compositionally biased region" description="Polar residues" evidence="1">
    <location>
        <begin position="161"/>
        <end position="172"/>
    </location>
</feature>
<protein>
    <recommendedName>
        <fullName evidence="3">DUF4349 domain-containing protein</fullName>
    </recommendedName>
</protein>